<accession>A0A445G744</accession>
<proteinExistence type="predicted"/>
<comment type="caution">
    <text evidence="2">The sequence shown here is derived from an EMBL/GenBank/DDBJ whole genome shotgun (WGS) entry which is preliminary data.</text>
</comment>
<keyword evidence="3" id="KW-1185">Reference proteome</keyword>
<protein>
    <submittedName>
        <fullName evidence="2">Uncharacterized protein</fullName>
    </submittedName>
</protein>
<sequence>MLSSELLRGIAPSPTSKTYHSPPAQINLHHGLKILAFSKRNSGKTKPRCSAPNLTAPRAKSRRNEQ</sequence>
<dbReference type="AlphaFoldDB" id="A0A445G744"/>
<gene>
    <name evidence="2" type="ORF">D0Y65_045910</name>
</gene>
<dbReference type="EMBL" id="QZWG01000017">
    <property type="protein sequence ID" value="RZB57012.1"/>
    <property type="molecule type" value="Genomic_DNA"/>
</dbReference>
<evidence type="ECO:0000313" key="3">
    <source>
        <dbReference type="Proteomes" id="UP000289340"/>
    </source>
</evidence>
<organism evidence="2 3">
    <name type="scientific">Glycine soja</name>
    <name type="common">Wild soybean</name>
    <dbReference type="NCBI Taxonomy" id="3848"/>
    <lineage>
        <taxon>Eukaryota</taxon>
        <taxon>Viridiplantae</taxon>
        <taxon>Streptophyta</taxon>
        <taxon>Embryophyta</taxon>
        <taxon>Tracheophyta</taxon>
        <taxon>Spermatophyta</taxon>
        <taxon>Magnoliopsida</taxon>
        <taxon>eudicotyledons</taxon>
        <taxon>Gunneridae</taxon>
        <taxon>Pentapetalae</taxon>
        <taxon>rosids</taxon>
        <taxon>fabids</taxon>
        <taxon>Fabales</taxon>
        <taxon>Fabaceae</taxon>
        <taxon>Papilionoideae</taxon>
        <taxon>50 kb inversion clade</taxon>
        <taxon>NPAAA clade</taxon>
        <taxon>indigoferoid/millettioid clade</taxon>
        <taxon>Phaseoleae</taxon>
        <taxon>Glycine</taxon>
        <taxon>Glycine subgen. Soja</taxon>
    </lineage>
</organism>
<evidence type="ECO:0000313" key="2">
    <source>
        <dbReference type="EMBL" id="RZB57012.1"/>
    </source>
</evidence>
<feature type="region of interest" description="Disordered" evidence="1">
    <location>
        <begin position="39"/>
        <end position="66"/>
    </location>
</feature>
<dbReference type="Proteomes" id="UP000289340">
    <property type="component" value="Chromosome 17"/>
</dbReference>
<name>A0A445G744_GLYSO</name>
<reference evidence="2 3" key="1">
    <citation type="submission" date="2018-09" db="EMBL/GenBank/DDBJ databases">
        <title>A high-quality reference genome of wild soybean provides a powerful tool to mine soybean genomes.</title>
        <authorList>
            <person name="Xie M."/>
            <person name="Chung C.Y.L."/>
            <person name="Li M.-W."/>
            <person name="Wong F.-L."/>
            <person name="Chan T.-F."/>
            <person name="Lam H.-M."/>
        </authorList>
    </citation>
    <scope>NUCLEOTIDE SEQUENCE [LARGE SCALE GENOMIC DNA]</scope>
    <source>
        <strain evidence="3">cv. W05</strain>
        <tissue evidence="2">Hypocotyl of etiolated seedlings</tissue>
    </source>
</reference>
<evidence type="ECO:0000256" key="1">
    <source>
        <dbReference type="SAM" id="MobiDB-lite"/>
    </source>
</evidence>
<feature type="region of interest" description="Disordered" evidence="1">
    <location>
        <begin position="1"/>
        <end position="23"/>
    </location>
</feature>